<dbReference type="PANTHER" id="PTHR41774">
    <property type="match status" value="1"/>
</dbReference>
<feature type="compositionally biased region" description="Basic and acidic residues" evidence="2">
    <location>
        <begin position="218"/>
        <end position="227"/>
    </location>
</feature>
<evidence type="ECO:0000313" key="4">
    <source>
        <dbReference type="Proteomes" id="UP000024837"/>
    </source>
</evidence>
<dbReference type="PANTHER" id="PTHR41774:SF1">
    <property type="entry name" value="NGG1P INTERACTING FACTOR NIF3"/>
    <property type="match status" value="1"/>
</dbReference>
<proteinExistence type="predicted"/>
<dbReference type="OrthoDB" id="15981at2759"/>
<dbReference type="InterPro" id="IPR036069">
    <property type="entry name" value="DUF34/NIF3_sf"/>
</dbReference>
<evidence type="ECO:0000256" key="1">
    <source>
        <dbReference type="ARBA" id="ARBA00020998"/>
    </source>
</evidence>
<reference evidence="3 4" key="1">
    <citation type="submission" date="2013-05" db="EMBL/GenBank/DDBJ databases">
        <title>Drechslerella stenobrocha genome reveals carnivorous origination and mechanical trapping mechanism of predatory fungi.</title>
        <authorList>
            <person name="Liu X."/>
            <person name="Zhang W."/>
            <person name="Liu K."/>
        </authorList>
    </citation>
    <scope>NUCLEOTIDE SEQUENCE [LARGE SCALE GENOMIC DNA]</scope>
    <source>
        <strain evidence="3 4">248</strain>
    </source>
</reference>
<organism evidence="3 4">
    <name type="scientific">Drechslerella stenobrocha 248</name>
    <dbReference type="NCBI Taxonomy" id="1043628"/>
    <lineage>
        <taxon>Eukaryota</taxon>
        <taxon>Fungi</taxon>
        <taxon>Dikarya</taxon>
        <taxon>Ascomycota</taxon>
        <taxon>Pezizomycotina</taxon>
        <taxon>Orbiliomycetes</taxon>
        <taxon>Orbiliales</taxon>
        <taxon>Orbiliaceae</taxon>
        <taxon>Drechslerella</taxon>
    </lineage>
</organism>
<keyword evidence="4" id="KW-1185">Reference proteome</keyword>
<dbReference type="EMBL" id="KI966456">
    <property type="protein sequence ID" value="EWC43714.1"/>
    <property type="molecule type" value="Genomic_DNA"/>
</dbReference>
<protein>
    <recommendedName>
        <fullName evidence="1">ATP phosphoribosyltransferase</fullName>
    </recommendedName>
</protein>
<accession>W7HL13</accession>
<evidence type="ECO:0000256" key="2">
    <source>
        <dbReference type="SAM" id="MobiDB-lite"/>
    </source>
</evidence>
<feature type="region of interest" description="Disordered" evidence="2">
    <location>
        <begin position="307"/>
        <end position="327"/>
    </location>
</feature>
<evidence type="ECO:0000313" key="3">
    <source>
        <dbReference type="EMBL" id="EWC43714.1"/>
    </source>
</evidence>
<dbReference type="SUPFAM" id="SSF102705">
    <property type="entry name" value="NIF3 (NGG1p interacting factor 3)-like"/>
    <property type="match status" value="1"/>
</dbReference>
<name>W7HL13_9PEZI</name>
<dbReference type="AlphaFoldDB" id="W7HL13"/>
<dbReference type="HOGENOM" id="CLU_849994_0_0_1"/>
<dbReference type="Proteomes" id="UP000024837">
    <property type="component" value="Unassembled WGS sequence"/>
</dbReference>
<dbReference type="InterPro" id="IPR015867">
    <property type="entry name" value="N-reg_PII/ATP_PRibTrfase_C"/>
</dbReference>
<dbReference type="Gene3D" id="3.30.70.120">
    <property type="match status" value="1"/>
</dbReference>
<gene>
    <name evidence="3" type="ORF">DRE_07466</name>
</gene>
<sequence length="327" mass="36025">MRISPSLCVRIVTRRGTGGSAPRWRTFAKHLDSRWSAIDRPALEELPASSLGRPAPGYRRFKPTSHFSIYKRSELQRTIDNASGYKLVFLAPQSSLLRIKNAIFEVGGGTLHDGKFTRCSFETIGTYQFRPQVGSVGTGPASLGRTKVTQEVKVEIPCQGRQAAVDAVRALLHNHPYNTVSYEVYKVEVGFGPHQVTTHAPRISPSYRAPPPSNKGVGRWDSREGVENRPQSVVPKYQYQSSRQVRLNLGAGETHPNPAEWPSGEPELPSGRGAGEPARSSRYKADVEEASPKLKALLSHLNNLQAKELPEDVPSELLAATDPEKDK</sequence>
<feature type="region of interest" description="Disordered" evidence="2">
    <location>
        <begin position="198"/>
        <end position="289"/>
    </location>
</feature>